<dbReference type="EMBL" id="LT558119">
    <property type="protein sequence ID" value="SAM77846.1"/>
    <property type="molecule type" value="Genomic_DNA"/>
</dbReference>
<gene>
    <name evidence="3" type="ORF">UBRO2_04722</name>
    <name evidence="2" type="ORF">UBRO_01886</name>
</gene>
<organism evidence="2 4">
    <name type="scientific">Ustilago bromivora</name>
    <dbReference type="NCBI Taxonomy" id="307758"/>
    <lineage>
        <taxon>Eukaryota</taxon>
        <taxon>Fungi</taxon>
        <taxon>Dikarya</taxon>
        <taxon>Basidiomycota</taxon>
        <taxon>Ustilaginomycotina</taxon>
        <taxon>Ustilaginomycetes</taxon>
        <taxon>Ustilaginales</taxon>
        <taxon>Ustilaginaceae</taxon>
        <taxon>Ustilago</taxon>
    </lineage>
</organism>
<dbReference type="AlphaFoldDB" id="A0A1K0GLH6"/>
<reference evidence="4" key="1">
    <citation type="submission" date="2016-04" db="EMBL/GenBank/DDBJ databases">
        <authorList>
            <person name="Guldener U."/>
            <person name="Guldener U."/>
        </authorList>
    </citation>
    <scope>NUCLEOTIDE SEQUENCE [LARGE SCALE GENOMIC DNA]</scope>
    <source>
        <strain evidence="4">UB2112</strain>
    </source>
</reference>
<keyword evidence="5" id="KW-1185">Reference proteome</keyword>
<name>A0A1K0GLH6_9BASI</name>
<evidence type="ECO:0000259" key="1">
    <source>
        <dbReference type="Pfam" id="PF00266"/>
    </source>
</evidence>
<evidence type="ECO:0000313" key="2">
    <source>
        <dbReference type="EMBL" id="SAM77846.1"/>
    </source>
</evidence>
<reference evidence="3" key="3">
    <citation type="submission" date="2018-08" db="EMBL/GenBank/DDBJ databases">
        <authorList>
            <person name="Guldener U."/>
        </authorList>
    </citation>
    <scope>NUCLEOTIDE SEQUENCE</scope>
    <source>
        <strain evidence="3">UB2</strain>
    </source>
</reference>
<proteinExistence type="predicted"/>
<evidence type="ECO:0000313" key="4">
    <source>
        <dbReference type="Proteomes" id="UP000179920"/>
    </source>
</evidence>
<dbReference type="InterPro" id="IPR015422">
    <property type="entry name" value="PyrdxlP-dep_Trfase_small"/>
</dbReference>
<feature type="domain" description="Aminotransferase class V" evidence="1">
    <location>
        <begin position="38"/>
        <end position="275"/>
    </location>
</feature>
<dbReference type="InterPro" id="IPR015424">
    <property type="entry name" value="PyrdxlP-dep_Trfase"/>
</dbReference>
<dbReference type="Gene3D" id="3.40.640.10">
    <property type="entry name" value="Type I PLP-dependent aspartate aminotransferase-like (Major domain)"/>
    <property type="match status" value="1"/>
</dbReference>
<dbReference type="OrthoDB" id="420046at2759"/>
<dbReference type="Proteomes" id="UP000179920">
    <property type="component" value="Chromosome III"/>
</dbReference>
<dbReference type="Pfam" id="PF00266">
    <property type="entry name" value="Aminotran_5"/>
    <property type="match status" value="1"/>
</dbReference>
<dbReference type="SUPFAM" id="SSF53383">
    <property type="entry name" value="PLP-dependent transferases"/>
    <property type="match status" value="1"/>
</dbReference>
<reference evidence="2" key="2">
    <citation type="submission" date="2016-04" db="EMBL/GenBank/DDBJ databases">
        <authorList>
            <person name="Evans L.H."/>
            <person name="Alamgir A."/>
            <person name="Owens N."/>
            <person name="Weber N.D."/>
            <person name="Virtaneva K."/>
            <person name="Barbian K."/>
            <person name="Babar A."/>
            <person name="Rosenke K."/>
        </authorList>
    </citation>
    <scope>NUCLEOTIDE SEQUENCE</scope>
    <source>
        <strain evidence="2">UB2112</strain>
    </source>
</reference>
<dbReference type="EMBL" id="ULHB01000119">
    <property type="protein sequence ID" value="SYW82600.1"/>
    <property type="molecule type" value="Genomic_DNA"/>
</dbReference>
<dbReference type="Gene3D" id="3.90.1150.10">
    <property type="entry name" value="Aspartate Aminotransferase, domain 1"/>
    <property type="match status" value="1"/>
</dbReference>
<dbReference type="InterPro" id="IPR000192">
    <property type="entry name" value="Aminotrans_V_dom"/>
</dbReference>
<accession>A0A1K0GLH6</accession>
<sequence>MNSTTATLSPTELQHIRSQFPALVSADSQNDPLSGYVFAENAGGSQVLSSVADSISSYLLTSNVQMAAYPLAKQAESRVSLGSCAAAALLGAPTPEDVMIGQSATSLVASLGFMIEARVLSDRAEGKETWQEGDEIVLSDADHETNRGAWARMADRLGLKIEHWAVTSTPTAGENAFAVTLDPKVLAGLVTPKTKLVAFTACSNLLGAFTDIPGAVAAVRAIAPEAIVTVDCVAFAPHRRVEPAKWGVDVAVFSLYKTYGAHVGAMYVKPRIKQTALKRLNHFFLQPPTSEIPGMYPFQTSSVQYELNHSIAPVADYLVSLGLGKEVRVDWNGVFSRPTSVFSPANLVEMTREEVDSAMDKAFGKIAGHEQTLLSQFIPPLLRYTSKGIKIVGPEESDSTTRAPTVAFAVIDPNTGKPRVGTSKTIHTKLVQDGKVGAQQGHMYAHKLVQSLRLDLVDGVVRLSFVHYNTEEEVRKVVGLLEKVFDDVL</sequence>
<protein>
    <recommendedName>
        <fullName evidence="1">Aminotransferase class V domain-containing protein</fullName>
    </recommendedName>
</protein>
<dbReference type="Proteomes" id="UP000658997">
    <property type="component" value="Unassembled WGS sequence"/>
</dbReference>
<evidence type="ECO:0000313" key="3">
    <source>
        <dbReference type="EMBL" id="SYW82600.1"/>
    </source>
</evidence>
<dbReference type="InterPro" id="IPR015421">
    <property type="entry name" value="PyrdxlP-dep_Trfase_major"/>
</dbReference>
<evidence type="ECO:0000313" key="5">
    <source>
        <dbReference type="Proteomes" id="UP000658997"/>
    </source>
</evidence>
<dbReference type="PANTHER" id="PTHR43586:SF21">
    <property type="entry name" value="PYRIDOXAL PHOSPHATE (PLP)-DEPENDENT ASPARTATE AMINOTRANSFERASE SUPERFAMILY"/>
    <property type="match status" value="1"/>
</dbReference>
<dbReference type="PANTHER" id="PTHR43586">
    <property type="entry name" value="CYSTEINE DESULFURASE"/>
    <property type="match status" value="1"/>
</dbReference>